<evidence type="ECO:0000256" key="4">
    <source>
        <dbReference type="ARBA" id="ARBA00022989"/>
    </source>
</evidence>
<dbReference type="Proteomes" id="UP000501926">
    <property type="component" value="Chromosome"/>
</dbReference>
<keyword evidence="3 6" id="KW-0812">Transmembrane</keyword>
<dbReference type="PANTHER" id="PTHR43723">
    <property type="entry name" value="COBALT TRANSPORT PROTEIN CBIQ"/>
    <property type="match status" value="1"/>
</dbReference>
<dbReference type="OrthoDB" id="8585740at2"/>
<evidence type="ECO:0000256" key="6">
    <source>
        <dbReference type="SAM" id="Phobius"/>
    </source>
</evidence>
<dbReference type="PANTHER" id="PTHR43723:SF1">
    <property type="entry name" value="COBALT TRANSPORT PROTEIN CBIQ"/>
    <property type="match status" value="1"/>
</dbReference>
<gene>
    <name evidence="7" type="primary">cbiQ</name>
    <name evidence="8" type="ORF">KsCSTR_21960</name>
    <name evidence="9" type="ORF">KSMBR1_0201</name>
    <name evidence="7" type="ORF">kuste3712</name>
</gene>
<keyword evidence="4 6" id="KW-1133">Transmembrane helix</keyword>
<feature type="transmembrane region" description="Helical" evidence="6">
    <location>
        <begin position="28"/>
        <end position="61"/>
    </location>
</feature>
<evidence type="ECO:0000313" key="7">
    <source>
        <dbReference type="EMBL" id="CAJ74475.1"/>
    </source>
</evidence>
<evidence type="ECO:0000256" key="3">
    <source>
        <dbReference type="ARBA" id="ARBA00022692"/>
    </source>
</evidence>
<evidence type="ECO:0000256" key="5">
    <source>
        <dbReference type="ARBA" id="ARBA00023136"/>
    </source>
</evidence>
<dbReference type="GO" id="GO:0043190">
    <property type="term" value="C:ATP-binding cassette (ABC) transporter complex"/>
    <property type="evidence" value="ECO:0007669"/>
    <property type="project" value="InterPro"/>
</dbReference>
<dbReference type="RefSeq" id="WP_099323654.1">
    <property type="nucleotide sequence ID" value="NZ_CP049055.1"/>
</dbReference>
<dbReference type="Pfam" id="PF02361">
    <property type="entry name" value="CbiQ"/>
    <property type="match status" value="1"/>
</dbReference>
<reference evidence="7" key="2">
    <citation type="submission" date="2006-01" db="EMBL/GenBank/DDBJ databases">
        <authorList>
            <person name="Genoscope"/>
        </authorList>
    </citation>
    <scope>NUCLEOTIDE SEQUENCE</scope>
</reference>
<protein>
    <submittedName>
        <fullName evidence="8">Putative cobalt transport protein CbiQ</fullName>
    </submittedName>
    <submittedName>
        <fullName evidence="7">Similar to cobalt transport protein CbiQ</fullName>
    </submittedName>
</protein>
<feature type="transmembrane region" description="Helical" evidence="6">
    <location>
        <begin position="122"/>
        <end position="141"/>
    </location>
</feature>
<evidence type="ECO:0000256" key="1">
    <source>
        <dbReference type="ARBA" id="ARBA00004651"/>
    </source>
</evidence>
<dbReference type="EMBL" id="CP049055">
    <property type="protein sequence ID" value="QII11575.1"/>
    <property type="molecule type" value="Genomic_DNA"/>
</dbReference>
<evidence type="ECO:0000313" key="10">
    <source>
        <dbReference type="Proteomes" id="UP000221734"/>
    </source>
</evidence>
<name>Q1Q392_KUEST</name>
<dbReference type="InterPro" id="IPR012809">
    <property type="entry name" value="ECF_CbiQ"/>
</dbReference>
<keyword evidence="5 6" id="KW-0472">Membrane</keyword>
<evidence type="ECO:0000313" key="9">
    <source>
        <dbReference type="EMBL" id="SOH02718.1"/>
    </source>
</evidence>
<dbReference type="EMBL" id="CT573071">
    <property type="protein sequence ID" value="CAJ74475.1"/>
    <property type="molecule type" value="Genomic_DNA"/>
</dbReference>
<sequence>MGFFHLTFTDRYARRDNWLTRIDVRVKLIYILSMLAINIWAKNVFVSLSFLFISFVFLLTLKISPLAIIKKMVLPLLFAVMMLVVKGLHEGQEEWVSFSIGGYIMSLKKEGLLGGLQTGGKILGGISLVILFAFTTTMSRLNAGLKWFRMPDTVLELMSFMYRYIFQLLDEVSAIWFAQKARLGHASWLKAIKSLGILGGMLIIRAVERAERTSEAMYARGYKGGCILTCHLKPLGKNEYIYFSGMTLFLPFLLYAGNIRIW</sequence>
<reference evidence="9" key="3">
    <citation type="submission" date="2017-10" db="EMBL/GenBank/DDBJ databases">
        <authorList>
            <person name="Banno H."/>
            <person name="Chua N.-H."/>
        </authorList>
    </citation>
    <scope>NUCLEOTIDE SEQUENCE [LARGE SCALE GENOMIC DNA]</scope>
    <source>
        <strain evidence="9">Kuenenia_mbr1_ru-nijmegen</strain>
    </source>
</reference>
<dbReference type="InterPro" id="IPR052770">
    <property type="entry name" value="Cobalt_transport_CbiQ"/>
</dbReference>
<evidence type="ECO:0000313" key="8">
    <source>
        <dbReference type="EMBL" id="QII11575.1"/>
    </source>
</evidence>
<keyword evidence="10" id="KW-1185">Reference proteome</keyword>
<feature type="transmembrane region" description="Helical" evidence="6">
    <location>
        <begin position="240"/>
        <end position="261"/>
    </location>
</feature>
<accession>Q1Q392</accession>
<dbReference type="Proteomes" id="UP000221734">
    <property type="component" value="Chromosome Kuenenia_stuttgartiensis_MBR1"/>
</dbReference>
<feature type="transmembrane region" description="Helical" evidence="6">
    <location>
        <begin position="73"/>
        <end position="89"/>
    </location>
</feature>
<reference evidence="10" key="4">
    <citation type="submission" date="2017-10" db="EMBL/GenBank/DDBJ databases">
        <authorList>
            <person name="Frank J."/>
        </authorList>
    </citation>
    <scope>NUCLEOTIDE SEQUENCE [LARGE SCALE GENOMIC DNA]</scope>
</reference>
<evidence type="ECO:0000256" key="2">
    <source>
        <dbReference type="ARBA" id="ARBA00022475"/>
    </source>
</evidence>
<dbReference type="InterPro" id="IPR003339">
    <property type="entry name" value="ABC/ECF_trnsptr_transmembrane"/>
</dbReference>
<comment type="subcellular location">
    <subcellularLocation>
        <location evidence="1">Cell membrane</location>
        <topology evidence="1">Multi-pass membrane protein</topology>
    </subcellularLocation>
</comment>
<reference evidence="8 11" key="5">
    <citation type="submission" date="2020-02" db="EMBL/GenBank/DDBJ databases">
        <title>Newly sequenced genome of strain CSTR1 showed variability in Candidatus Kuenenia stuttgartiensis genomes.</title>
        <authorList>
            <person name="Ding C."/>
            <person name="Adrian L."/>
        </authorList>
    </citation>
    <scope>NUCLEOTIDE SEQUENCE [LARGE SCALE GENOMIC DNA]</scope>
    <source>
        <strain evidence="8 11">CSTR1</strain>
    </source>
</reference>
<dbReference type="KEGG" id="kst:KSMBR1_0201"/>
<keyword evidence="2" id="KW-1003">Cell membrane</keyword>
<dbReference type="GO" id="GO:0006824">
    <property type="term" value="P:cobalt ion transport"/>
    <property type="evidence" value="ECO:0007669"/>
    <property type="project" value="InterPro"/>
</dbReference>
<reference evidence="7" key="1">
    <citation type="journal article" date="2006" name="Nature">
        <title>Deciphering the evolution and metabolism of an anammox bacterium from a community genome.</title>
        <authorList>
            <person name="Strous M."/>
            <person name="Pelletier E."/>
            <person name="Mangenot S."/>
            <person name="Rattei T."/>
            <person name="Lehner A."/>
            <person name="Taylor M.W."/>
            <person name="Horn M."/>
            <person name="Daims H."/>
            <person name="Bartol-Mavel D."/>
            <person name="Wincker P."/>
            <person name="Barbe V."/>
            <person name="Fonknechten N."/>
            <person name="Vallenet D."/>
            <person name="Segurens B."/>
            <person name="Schenowitz-Truong C."/>
            <person name="Medigue C."/>
            <person name="Collingro A."/>
            <person name="Snel B."/>
            <person name="Dutilh B.E."/>
            <person name="OpDenCamp H.J.M."/>
            <person name="vanDerDrift C."/>
            <person name="Cirpus I."/>
            <person name="vanDePas-Schoonen K.T."/>
            <person name="Harhangi H.R."/>
            <person name="vanNiftrik L."/>
            <person name="Schmid M."/>
            <person name="Keltjens J."/>
            <person name="vanDeVossenberg J."/>
            <person name="Kartal B."/>
            <person name="Meier H."/>
            <person name="Frishman D."/>
            <person name="Huynen M.A."/>
            <person name="Mewes H."/>
            <person name="Weissenbach J."/>
            <person name="Jetten M.S.M."/>
            <person name="Wagner M."/>
            <person name="LePaslier D."/>
        </authorList>
    </citation>
    <scope>NUCLEOTIDE SEQUENCE</scope>
</reference>
<evidence type="ECO:0000313" key="11">
    <source>
        <dbReference type="Proteomes" id="UP000501926"/>
    </source>
</evidence>
<dbReference type="CDD" id="cd16914">
    <property type="entry name" value="EcfT"/>
    <property type="match status" value="1"/>
</dbReference>
<dbReference type="EMBL" id="LT934425">
    <property type="protein sequence ID" value="SOH02718.1"/>
    <property type="molecule type" value="Genomic_DNA"/>
</dbReference>
<dbReference type="NCBIfam" id="TIGR02454">
    <property type="entry name" value="ECF_T_CbiQ"/>
    <property type="match status" value="1"/>
</dbReference>
<proteinExistence type="predicted"/>
<organism evidence="7">
    <name type="scientific">Kuenenia stuttgartiensis</name>
    <dbReference type="NCBI Taxonomy" id="174633"/>
    <lineage>
        <taxon>Bacteria</taxon>
        <taxon>Pseudomonadati</taxon>
        <taxon>Planctomycetota</taxon>
        <taxon>Candidatus Brocadiia</taxon>
        <taxon>Candidatus Brocadiales</taxon>
        <taxon>Candidatus Brocadiaceae</taxon>
        <taxon>Candidatus Kuenenia</taxon>
    </lineage>
</organism>
<dbReference type="AlphaFoldDB" id="Q1Q392"/>